<protein>
    <submittedName>
        <fullName evidence="2">Peptidoglycan-binding protein</fullName>
    </submittedName>
</protein>
<dbReference type="Pfam" id="PF01471">
    <property type="entry name" value="PG_binding_1"/>
    <property type="match status" value="1"/>
</dbReference>
<comment type="caution">
    <text evidence="2">The sequence shown here is derived from an EMBL/GenBank/DDBJ whole genome shotgun (WGS) entry which is preliminary data.</text>
</comment>
<accession>A0A371AWW9</accession>
<proteinExistence type="predicted"/>
<sequence length="417" mass="46732">MYAQKANNIDTGQLKININSASNYNPIQNATIQISFTGDPTNILESVSTDMSGQTESLDLKAPPLELSLAPQNMQPYSEYTLKISAKGFNEIVISGVEILPTITAIQNVLLEPTEVPEMSENQIVIPDHTLYGDYPPKIPEAEIKPMQESGEIVLRSVVIPEFVIVHDGVPTDTTAKDYYVRYKDYIKNVASSEIYATWPESTIQANVFAIMSFTLNRVFTEWYRNKGFNFTITSSTAFDHKFMPGRNIFDTISSVVDNIFTNFISRPNVKQPILTQYCDGYRVTCSNWLSQWGSKDLGEQNYTPIDILRYYYGSDVFINTTEEVSGVPMSWPKTTLQIGTTGDNVKHIQEQLNAIAKSYPAIPTLSTDGIFGLQTKAAVEKFQSVFGLPANGIVDYKTWYKISEIYVAVTRIAELN</sequence>
<name>A0A371AWW9_9FIRM</name>
<evidence type="ECO:0000313" key="2">
    <source>
        <dbReference type="EMBL" id="RDU24076.1"/>
    </source>
</evidence>
<dbReference type="Gene3D" id="1.10.101.10">
    <property type="entry name" value="PGBD-like superfamily/PGBD"/>
    <property type="match status" value="1"/>
</dbReference>
<dbReference type="AlphaFoldDB" id="A0A371AWW9"/>
<evidence type="ECO:0000259" key="1">
    <source>
        <dbReference type="Pfam" id="PF01471"/>
    </source>
</evidence>
<dbReference type="InterPro" id="IPR036366">
    <property type="entry name" value="PGBDSf"/>
</dbReference>
<gene>
    <name evidence="2" type="ORF">DWV06_06385</name>
</gene>
<organism evidence="2 3">
    <name type="scientific">Anaerosacchariphilus polymeriproducens</name>
    <dbReference type="NCBI Taxonomy" id="1812858"/>
    <lineage>
        <taxon>Bacteria</taxon>
        <taxon>Bacillati</taxon>
        <taxon>Bacillota</taxon>
        <taxon>Clostridia</taxon>
        <taxon>Lachnospirales</taxon>
        <taxon>Lachnospiraceae</taxon>
        <taxon>Anaerosacchariphilus</taxon>
    </lineage>
</organism>
<keyword evidence="3" id="KW-1185">Reference proteome</keyword>
<dbReference type="SUPFAM" id="SSF47090">
    <property type="entry name" value="PGBD-like"/>
    <property type="match status" value="1"/>
</dbReference>
<dbReference type="Proteomes" id="UP000255036">
    <property type="component" value="Unassembled WGS sequence"/>
</dbReference>
<dbReference type="EMBL" id="QRCT01000016">
    <property type="protein sequence ID" value="RDU24076.1"/>
    <property type="molecule type" value="Genomic_DNA"/>
</dbReference>
<dbReference type="InterPro" id="IPR036365">
    <property type="entry name" value="PGBD-like_sf"/>
</dbReference>
<dbReference type="InterPro" id="IPR002477">
    <property type="entry name" value="Peptidoglycan-bd-like"/>
</dbReference>
<feature type="domain" description="Peptidoglycan binding-like" evidence="1">
    <location>
        <begin position="342"/>
        <end position="402"/>
    </location>
</feature>
<reference evidence="2 3" key="1">
    <citation type="submission" date="2018-07" db="EMBL/GenBank/DDBJ databases">
        <title>Anaerosacharophilus polymeroproducens gen. nov. sp. nov., an anaerobic bacterium isolated from salt field.</title>
        <authorList>
            <person name="Kim W."/>
            <person name="Yang S.-H."/>
            <person name="Oh J."/>
            <person name="Lee J.-H."/>
            <person name="Kwon K.K."/>
        </authorList>
    </citation>
    <scope>NUCLEOTIDE SEQUENCE [LARGE SCALE GENOMIC DNA]</scope>
    <source>
        <strain evidence="2 3">MCWD5</strain>
    </source>
</reference>
<evidence type="ECO:0000313" key="3">
    <source>
        <dbReference type="Proteomes" id="UP000255036"/>
    </source>
</evidence>